<keyword evidence="1" id="KW-0812">Transmembrane</keyword>
<keyword evidence="1" id="KW-0472">Membrane</keyword>
<dbReference type="OrthoDB" id="4471047at2"/>
<organism evidence="2 3">
    <name type="scientific">Rhodococcus spongiicola</name>
    <dbReference type="NCBI Taxonomy" id="2487352"/>
    <lineage>
        <taxon>Bacteria</taxon>
        <taxon>Bacillati</taxon>
        <taxon>Actinomycetota</taxon>
        <taxon>Actinomycetes</taxon>
        <taxon>Mycobacteriales</taxon>
        <taxon>Nocardiaceae</taxon>
        <taxon>Rhodococcus</taxon>
    </lineage>
</organism>
<evidence type="ECO:0000313" key="3">
    <source>
        <dbReference type="Proteomes" id="UP000284333"/>
    </source>
</evidence>
<feature type="transmembrane region" description="Helical" evidence="1">
    <location>
        <begin position="39"/>
        <end position="63"/>
    </location>
</feature>
<dbReference type="Gene3D" id="2.40.50.140">
    <property type="entry name" value="Nucleic acid-binding proteins"/>
    <property type="match status" value="1"/>
</dbReference>
<comment type="caution">
    <text evidence="2">The sequence shown here is derived from an EMBL/GenBank/DDBJ whole genome shotgun (WGS) entry which is preliminary data.</text>
</comment>
<dbReference type="AlphaFoldDB" id="A0A438ARX8"/>
<keyword evidence="3" id="KW-1185">Reference proteome</keyword>
<accession>A0A438ARX8</accession>
<reference evidence="2 3" key="1">
    <citation type="submission" date="2018-11" db="EMBL/GenBank/DDBJ databases">
        <title>Rhodococcus spongicola sp. nov. and Rhodococcus xishaensis sp. nov. from marine sponges.</title>
        <authorList>
            <person name="Li L."/>
            <person name="Lin H.W."/>
        </authorList>
    </citation>
    <scope>NUCLEOTIDE SEQUENCE [LARGE SCALE GENOMIC DNA]</scope>
    <source>
        <strain evidence="2 3">LHW50502</strain>
    </source>
</reference>
<evidence type="ECO:0008006" key="4">
    <source>
        <dbReference type="Google" id="ProtNLM"/>
    </source>
</evidence>
<evidence type="ECO:0000256" key="1">
    <source>
        <dbReference type="SAM" id="Phobius"/>
    </source>
</evidence>
<gene>
    <name evidence="2" type="ORF">EF834_13590</name>
</gene>
<feature type="transmembrane region" description="Helical" evidence="1">
    <location>
        <begin position="70"/>
        <end position="95"/>
    </location>
</feature>
<sequence length="182" mass="18295">MITVYLACLAMGLVGIVGTLVVGEVGGDVGAGDGTDTGLPLLSLTTAATALFGFGAGGAVSVLAGAHAIVAVLAAAACAIALVTLTRGVLLPLLLRQQANSHISRQHYVGQLGTVTLAITPGQWGEVVFTDPEGNRVRGQAVSTEPDTLPVGAAVYIGDVDDKHLHVVAIPPEESSDSALHQ</sequence>
<evidence type="ECO:0000313" key="2">
    <source>
        <dbReference type="EMBL" id="RVW01473.1"/>
    </source>
</evidence>
<dbReference type="Proteomes" id="UP000284333">
    <property type="component" value="Unassembled WGS sequence"/>
</dbReference>
<proteinExistence type="predicted"/>
<dbReference type="EMBL" id="RKLN01000005">
    <property type="protein sequence ID" value="RVW01473.1"/>
    <property type="molecule type" value="Genomic_DNA"/>
</dbReference>
<dbReference type="RefSeq" id="WP_127947772.1">
    <property type="nucleotide sequence ID" value="NZ_RKLN01000005.1"/>
</dbReference>
<dbReference type="InterPro" id="IPR012340">
    <property type="entry name" value="NA-bd_OB-fold"/>
</dbReference>
<keyword evidence="1" id="KW-1133">Transmembrane helix</keyword>
<name>A0A438ARX8_9NOCA</name>
<protein>
    <recommendedName>
        <fullName evidence="4">NfeD-like C-terminal domain-containing protein</fullName>
    </recommendedName>
</protein>